<evidence type="ECO:0000313" key="3">
    <source>
        <dbReference type="Proteomes" id="UP001166286"/>
    </source>
</evidence>
<keyword evidence="1" id="KW-0732">Signal</keyword>
<dbReference type="InterPro" id="IPR021986">
    <property type="entry name" value="Spherulin4"/>
</dbReference>
<protein>
    <recommendedName>
        <fullName evidence="4">Spherulin 4-like cell surface protein</fullName>
    </recommendedName>
</protein>
<gene>
    <name evidence="2" type="ORF">JMJ35_001029</name>
</gene>
<dbReference type="PANTHER" id="PTHR35040:SF9">
    <property type="entry name" value="4-LIKE CELL SURFACE PROTEIN, PUTATIVE (AFU_ORTHOLOGUE AFUA_4G14080)-RELATED"/>
    <property type="match status" value="1"/>
</dbReference>
<comment type="caution">
    <text evidence="2">The sequence shown here is derived from an EMBL/GenBank/DDBJ whole genome shotgun (WGS) entry which is preliminary data.</text>
</comment>
<proteinExistence type="predicted"/>
<dbReference type="Pfam" id="PF12138">
    <property type="entry name" value="Spherulin4"/>
    <property type="match status" value="1"/>
</dbReference>
<sequence>MHHLLLLTPLILALQAASMFILVPLYLYPGRSASAWSNVTAAIKAYPQVQWQVIINPGDGPNITTCPTDTDYIYAISSMNSHANVMTLGYVDTAFANRAYSLVVQDINTYASWWNCNEQGYNVSIDGIFFDDVNNTASSSVFTYMQNAANYAYSQVPSDVTPVVFNPGALAPTQLFSYCSTMIQFENVYSLYNNATTIKTIPSAYRGQSAILVTNTLETTAPIGSLVHTMAYYGIEAVYFTPDENPSAYHTFDLDLLEQIAAAVAAG</sequence>
<reference evidence="2" key="1">
    <citation type="submission" date="2023-03" db="EMBL/GenBank/DDBJ databases">
        <title>Complete genome of Cladonia borealis.</title>
        <authorList>
            <person name="Park H."/>
        </authorList>
    </citation>
    <scope>NUCLEOTIDE SEQUENCE</scope>
    <source>
        <strain evidence="2">ANT050790</strain>
    </source>
</reference>
<evidence type="ECO:0000256" key="1">
    <source>
        <dbReference type="SAM" id="SignalP"/>
    </source>
</evidence>
<evidence type="ECO:0008006" key="4">
    <source>
        <dbReference type="Google" id="ProtNLM"/>
    </source>
</evidence>
<keyword evidence="3" id="KW-1185">Reference proteome</keyword>
<name>A0AA39RA92_9LECA</name>
<feature type="chain" id="PRO_5041261765" description="Spherulin 4-like cell surface protein" evidence="1">
    <location>
        <begin position="19"/>
        <end position="267"/>
    </location>
</feature>
<organism evidence="2 3">
    <name type="scientific">Cladonia borealis</name>
    <dbReference type="NCBI Taxonomy" id="184061"/>
    <lineage>
        <taxon>Eukaryota</taxon>
        <taxon>Fungi</taxon>
        <taxon>Dikarya</taxon>
        <taxon>Ascomycota</taxon>
        <taxon>Pezizomycotina</taxon>
        <taxon>Lecanoromycetes</taxon>
        <taxon>OSLEUM clade</taxon>
        <taxon>Lecanoromycetidae</taxon>
        <taxon>Lecanorales</taxon>
        <taxon>Lecanorineae</taxon>
        <taxon>Cladoniaceae</taxon>
        <taxon>Cladonia</taxon>
    </lineage>
</organism>
<dbReference type="PANTHER" id="PTHR35040">
    <property type="match status" value="1"/>
</dbReference>
<dbReference type="EMBL" id="JAFEKC020000002">
    <property type="protein sequence ID" value="KAK0516426.1"/>
    <property type="molecule type" value="Genomic_DNA"/>
</dbReference>
<feature type="signal peptide" evidence="1">
    <location>
        <begin position="1"/>
        <end position="18"/>
    </location>
</feature>
<accession>A0AA39RA92</accession>
<dbReference type="Proteomes" id="UP001166286">
    <property type="component" value="Unassembled WGS sequence"/>
</dbReference>
<evidence type="ECO:0000313" key="2">
    <source>
        <dbReference type="EMBL" id="KAK0516426.1"/>
    </source>
</evidence>
<dbReference type="AlphaFoldDB" id="A0AA39RA92"/>